<dbReference type="InterPro" id="IPR007197">
    <property type="entry name" value="rSAM"/>
</dbReference>
<keyword evidence="2" id="KW-0949">S-adenosyl-L-methionine</keyword>
<comment type="caution">
    <text evidence="8">The sequence shown here is derived from an EMBL/GenBank/DDBJ whole genome shotgun (WGS) entry which is preliminary data.</text>
</comment>
<proteinExistence type="predicted"/>
<evidence type="ECO:0000256" key="3">
    <source>
        <dbReference type="ARBA" id="ARBA00022723"/>
    </source>
</evidence>
<evidence type="ECO:0000256" key="1">
    <source>
        <dbReference type="ARBA" id="ARBA00001966"/>
    </source>
</evidence>
<dbReference type="RefSeq" id="WP_020516711.1">
    <property type="nucleotide sequence ID" value="NZ_JBIAZU010000003.1"/>
</dbReference>
<dbReference type="PANTHER" id="PTHR43409:SF7">
    <property type="entry name" value="BLL1977 PROTEIN"/>
    <property type="match status" value="1"/>
</dbReference>
<feature type="domain" description="Radical SAM core" evidence="7">
    <location>
        <begin position="225"/>
        <end position="452"/>
    </location>
</feature>
<dbReference type="SFLD" id="SFLDG01082">
    <property type="entry name" value="B12-binding_domain_containing"/>
    <property type="match status" value="1"/>
</dbReference>
<keyword evidence="4" id="KW-0408">Iron</keyword>
<organism evidence="8 9">
    <name type="scientific">Paractinoplanes globisporus</name>
    <dbReference type="NCBI Taxonomy" id="113565"/>
    <lineage>
        <taxon>Bacteria</taxon>
        <taxon>Bacillati</taxon>
        <taxon>Actinomycetota</taxon>
        <taxon>Actinomycetes</taxon>
        <taxon>Micromonosporales</taxon>
        <taxon>Micromonosporaceae</taxon>
        <taxon>Paractinoplanes</taxon>
    </lineage>
</organism>
<feature type="domain" description="B12-binding" evidence="6">
    <location>
        <begin position="7"/>
        <end position="203"/>
    </location>
</feature>
<keyword evidence="9" id="KW-1185">Reference proteome</keyword>
<dbReference type="Gene3D" id="3.80.30.20">
    <property type="entry name" value="tm_1862 like domain"/>
    <property type="match status" value="1"/>
</dbReference>
<protein>
    <submittedName>
        <fullName evidence="8">RiPP maturation radical SAM C-methyltransferase</fullName>
    </submittedName>
</protein>
<dbReference type="SMART" id="SM00729">
    <property type="entry name" value="Elp3"/>
    <property type="match status" value="1"/>
</dbReference>
<gene>
    <name evidence="8" type="ORF">ACFY35_16920</name>
</gene>
<comment type="cofactor">
    <cofactor evidence="1">
        <name>[4Fe-4S] cluster</name>
        <dbReference type="ChEBI" id="CHEBI:49883"/>
    </cofactor>
</comment>
<dbReference type="SFLD" id="SFLDF00324">
    <property type="entry name" value="bacteriocin_maturation"/>
    <property type="match status" value="1"/>
</dbReference>
<dbReference type="InterPro" id="IPR006638">
    <property type="entry name" value="Elp3/MiaA/NifB-like_rSAM"/>
</dbReference>
<evidence type="ECO:0000259" key="7">
    <source>
        <dbReference type="PROSITE" id="PS51918"/>
    </source>
</evidence>
<dbReference type="InterPro" id="IPR006158">
    <property type="entry name" value="Cobalamin-bd"/>
</dbReference>
<keyword evidence="5" id="KW-0411">Iron-sulfur</keyword>
<dbReference type="CDD" id="cd01335">
    <property type="entry name" value="Radical_SAM"/>
    <property type="match status" value="1"/>
</dbReference>
<evidence type="ECO:0000259" key="6">
    <source>
        <dbReference type="PROSITE" id="PS51332"/>
    </source>
</evidence>
<evidence type="ECO:0000256" key="4">
    <source>
        <dbReference type="ARBA" id="ARBA00023004"/>
    </source>
</evidence>
<dbReference type="EMBL" id="JBIAZU010000003">
    <property type="protein sequence ID" value="MFF5291126.1"/>
    <property type="molecule type" value="Genomic_DNA"/>
</dbReference>
<dbReference type="PANTHER" id="PTHR43409">
    <property type="entry name" value="ANAEROBIC MAGNESIUM-PROTOPORPHYRIN IX MONOMETHYL ESTER CYCLASE-RELATED"/>
    <property type="match status" value="1"/>
</dbReference>
<dbReference type="Gene3D" id="3.40.50.280">
    <property type="entry name" value="Cobalamin-binding domain"/>
    <property type="match status" value="1"/>
</dbReference>
<dbReference type="InterPro" id="IPR023984">
    <property type="entry name" value="rSAM_ocin_1"/>
</dbReference>
<sequence>MTVAGAPPVALVSMPFADCDRPSLQLGLLAPAVASAGFPVRVMHAGLDFAALIGVSAYRELATHRGRQFGDWLFSVAAFGPAAPDPDGALVTDFCPPVDLLALRDRMVPEFLDALAADPLWREIRFVGFTSTFQQNTASFALARRLKERYPALVTIFGGANFEGAMGEEYARAIDVVDHVISGPGEEALPALLSKLSGFAAESAGPPSGIPDFDEYFARAERLGLLDRDTVLLPFESSRGCWWGAKHHCTFCGLNGETMAYRSKPPAQVLAELETLSRRYRTFRFEAVDNILDPRYLTTVIPALTTSGYDLFYEVKANLSRDDLRLLARAGVRRLQPGLESLSSRVLGLMDKGVRAAQNVCLLKWARYYDIDVAWNLLWGFPGETPDDYAAQAAAIPHLVHLQPPDSADRIWLERFSPLFNAGSYEPEPSYRYVYPPSVDLSRAAYFFEWPEQLDDAVYAGVRDEVERWKALWSSSERPELTYRAIPGLLQIRDRRPTFAAGTYTFPDPVAAIYLACDDRPRSVAAVAGALDIAYDMVEKVFEELAARGLMFLDGDRAIGLALPAIPGR</sequence>
<dbReference type="InterPro" id="IPR023404">
    <property type="entry name" value="rSAM_horseshoe"/>
</dbReference>
<dbReference type="NCBIfam" id="TIGR03975">
    <property type="entry name" value="rSAM_ocin_1"/>
    <property type="match status" value="1"/>
</dbReference>
<evidence type="ECO:0000313" key="9">
    <source>
        <dbReference type="Proteomes" id="UP001602245"/>
    </source>
</evidence>
<accession>A0ABW6WDZ9</accession>
<dbReference type="Proteomes" id="UP001602245">
    <property type="component" value="Unassembled WGS sequence"/>
</dbReference>
<evidence type="ECO:0000256" key="5">
    <source>
        <dbReference type="ARBA" id="ARBA00023014"/>
    </source>
</evidence>
<dbReference type="PROSITE" id="PS51918">
    <property type="entry name" value="RADICAL_SAM"/>
    <property type="match status" value="1"/>
</dbReference>
<reference evidence="8 9" key="1">
    <citation type="submission" date="2024-10" db="EMBL/GenBank/DDBJ databases">
        <title>The Natural Products Discovery Center: Release of the First 8490 Sequenced Strains for Exploring Actinobacteria Biosynthetic Diversity.</title>
        <authorList>
            <person name="Kalkreuter E."/>
            <person name="Kautsar S.A."/>
            <person name="Yang D."/>
            <person name="Bader C.D."/>
            <person name="Teijaro C.N."/>
            <person name="Fluegel L."/>
            <person name="Davis C.M."/>
            <person name="Simpson J.R."/>
            <person name="Lauterbach L."/>
            <person name="Steele A.D."/>
            <person name="Gui C."/>
            <person name="Meng S."/>
            <person name="Li G."/>
            <person name="Viehrig K."/>
            <person name="Ye F."/>
            <person name="Su P."/>
            <person name="Kiefer A.F."/>
            <person name="Nichols A."/>
            <person name="Cepeda A.J."/>
            <person name="Yan W."/>
            <person name="Fan B."/>
            <person name="Jiang Y."/>
            <person name="Adhikari A."/>
            <person name="Zheng C.-J."/>
            <person name="Schuster L."/>
            <person name="Cowan T.M."/>
            <person name="Smanski M.J."/>
            <person name="Chevrette M.G."/>
            <person name="De Carvalho L.P.S."/>
            <person name="Shen B."/>
        </authorList>
    </citation>
    <scope>NUCLEOTIDE SEQUENCE [LARGE SCALE GENOMIC DNA]</scope>
    <source>
        <strain evidence="8 9">NPDC000087</strain>
    </source>
</reference>
<dbReference type="InterPro" id="IPR058240">
    <property type="entry name" value="rSAM_sf"/>
</dbReference>
<name>A0ABW6WDZ9_9ACTN</name>
<dbReference type="SFLD" id="SFLDS00029">
    <property type="entry name" value="Radical_SAM"/>
    <property type="match status" value="1"/>
</dbReference>
<evidence type="ECO:0000313" key="8">
    <source>
        <dbReference type="EMBL" id="MFF5291126.1"/>
    </source>
</evidence>
<dbReference type="PROSITE" id="PS51332">
    <property type="entry name" value="B12_BINDING"/>
    <property type="match status" value="1"/>
</dbReference>
<dbReference type="Pfam" id="PF04055">
    <property type="entry name" value="Radical_SAM"/>
    <property type="match status" value="1"/>
</dbReference>
<keyword evidence="3" id="KW-0479">Metal-binding</keyword>
<dbReference type="SUPFAM" id="SSF102114">
    <property type="entry name" value="Radical SAM enzymes"/>
    <property type="match status" value="1"/>
</dbReference>
<dbReference type="InterPro" id="IPR051198">
    <property type="entry name" value="BchE-like"/>
</dbReference>
<evidence type="ECO:0000256" key="2">
    <source>
        <dbReference type="ARBA" id="ARBA00022691"/>
    </source>
</evidence>